<dbReference type="EMBL" id="CAHIKZ030000370">
    <property type="protein sequence ID" value="CAE1170720.1"/>
    <property type="molecule type" value="Genomic_DNA"/>
</dbReference>
<accession>A0A812B4E6</accession>
<reference evidence="2" key="1">
    <citation type="submission" date="2021-01" db="EMBL/GenBank/DDBJ databases">
        <authorList>
            <person name="Li R."/>
            <person name="Bekaert M."/>
        </authorList>
    </citation>
    <scope>NUCLEOTIDE SEQUENCE</scope>
    <source>
        <strain evidence="2">Farmed</strain>
    </source>
</reference>
<protein>
    <submittedName>
        <fullName evidence="2">Uncharacterized protein</fullName>
    </submittedName>
</protein>
<feature type="region of interest" description="Disordered" evidence="1">
    <location>
        <begin position="158"/>
        <end position="197"/>
    </location>
</feature>
<organism evidence="2 3">
    <name type="scientific">Acanthosepion pharaonis</name>
    <name type="common">Pharaoh cuttlefish</name>
    <name type="synonym">Sepia pharaonis</name>
    <dbReference type="NCBI Taxonomy" id="158019"/>
    <lineage>
        <taxon>Eukaryota</taxon>
        <taxon>Metazoa</taxon>
        <taxon>Spiralia</taxon>
        <taxon>Lophotrochozoa</taxon>
        <taxon>Mollusca</taxon>
        <taxon>Cephalopoda</taxon>
        <taxon>Coleoidea</taxon>
        <taxon>Decapodiformes</taxon>
        <taxon>Sepiida</taxon>
        <taxon>Sepiina</taxon>
        <taxon>Sepiidae</taxon>
        <taxon>Acanthosepion</taxon>
    </lineage>
</organism>
<dbReference type="OrthoDB" id="8197512at2759"/>
<evidence type="ECO:0000313" key="3">
    <source>
        <dbReference type="Proteomes" id="UP000597762"/>
    </source>
</evidence>
<comment type="caution">
    <text evidence="2">The sequence shown here is derived from an EMBL/GenBank/DDBJ whole genome shotgun (WGS) entry which is preliminary data.</text>
</comment>
<feature type="compositionally biased region" description="Polar residues" evidence="1">
    <location>
        <begin position="172"/>
        <end position="194"/>
    </location>
</feature>
<evidence type="ECO:0000256" key="1">
    <source>
        <dbReference type="SAM" id="MobiDB-lite"/>
    </source>
</evidence>
<gene>
    <name evidence="2" type="ORF">SPHA_11208</name>
</gene>
<name>A0A812B4E6_ACAPH</name>
<dbReference type="AlphaFoldDB" id="A0A812B4E6"/>
<sequence>MVRTERELIFLDVQIRPDSVVCSLNTCNKEKINKYNQPYFLNAVRDRYGSDLPIRVVALTRITGVRLPRTKVFDGLRHLMIRRTYALTFQGALRVFSAQGISPAHTTISYVCKIGRGKKPDLRTCLSKRITGVRRPQRVFSAQPFLLGTTNISRQFGRPSKRTNRFGRGLNLNRSQCGGRSTKNDTPSLKSSGPQAIPRLALHGGFDIRRRRQNPVCRGCQIGWPFRERRRV</sequence>
<dbReference type="Proteomes" id="UP000597762">
    <property type="component" value="Unassembled WGS sequence"/>
</dbReference>
<keyword evidence="3" id="KW-1185">Reference proteome</keyword>
<proteinExistence type="predicted"/>
<evidence type="ECO:0000313" key="2">
    <source>
        <dbReference type="EMBL" id="CAE1170720.1"/>
    </source>
</evidence>